<dbReference type="GO" id="GO:0009055">
    <property type="term" value="F:electron transfer activity"/>
    <property type="evidence" value="ECO:0007669"/>
    <property type="project" value="InterPro"/>
</dbReference>
<accession>A0A3Q8XLW6</accession>
<evidence type="ECO:0000256" key="3">
    <source>
        <dbReference type="ARBA" id="ARBA00022448"/>
    </source>
</evidence>
<evidence type="ECO:0000256" key="2">
    <source>
        <dbReference type="ARBA" id="ARBA00015978"/>
    </source>
</evidence>
<dbReference type="RefSeq" id="WP_126008176.1">
    <property type="nucleotide sequence ID" value="NZ_CP032509.1"/>
</dbReference>
<dbReference type="GO" id="GO:0005506">
    <property type="term" value="F:iron ion binding"/>
    <property type="evidence" value="ECO:0007669"/>
    <property type="project" value="InterPro"/>
</dbReference>
<dbReference type="Pfam" id="PF02276">
    <property type="entry name" value="CytoC_RC"/>
    <property type="match status" value="1"/>
</dbReference>
<dbReference type="GO" id="GO:0030077">
    <property type="term" value="C:plasma membrane light-harvesting complex"/>
    <property type="evidence" value="ECO:0007669"/>
    <property type="project" value="InterPro"/>
</dbReference>
<keyword evidence="8" id="KW-0408">Iron</keyword>
<keyword evidence="11" id="KW-1185">Reference proteome</keyword>
<dbReference type="GO" id="GO:0020037">
    <property type="term" value="F:heme binding"/>
    <property type="evidence" value="ECO:0007669"/>
    <property type="project" value="InterPro"/>
</dbReference>
<evidence type="ECO:0000256" key="5">
    <source>
        <dbReference type="ARBA" id="ARBA00022617"/>
    </source>
</evidence>
<dbReference type="EMBL" id="CP032509">
    <property type="protein sequence ID" value="AZN70682.1"/>
    <property type="molecule type" value="Genomic_DNA"/>
</dbReference>
<evidence type="ECO:0000256" key="9">
    <source>
        <dbReference type="SAM" id="MobiDB-lite"/>
    </source>
</evidence>
<dbReference type="OrthoDB" id="9813732at2"/>
<dbReference type="KEGG" id="abaw:D5400_04790"/>
<keyword evidence="4" id="KW-0602">Photosynthesis</keyword>
<dbReference type="CDD" id="cd09224">
    <property type="entry name" value="CytoC_RC"/>
    <property type="match status" value="1"/>
</dbReference>
<evidence type="ECO:0000256" key="4">
    <source>
        <dbReference type="ARBA" id="ARBA00022531"/>
    </source>
</evidence>
<sequence length="454" mass="48194">MRIALSLIGIVAAALLTIAMMLTWERPPMEVTQIGYRGTGMEQVTNPRIQAAAIAIPEPLYPPESPEGTRASEVYENVQVLGDLSDAQFNRLMAHITEWVAPQEGCGYCHNLENMASDEIYTKVVARSMIQMTWDINQNWDDHVAETGVTCYTCHLGQPVPQSVWYQNEDLPGAGGMAGDRNGQNVATEVAAYSSLPYDALTDYLVDRQVIRVVPTNALPLEDKPLMPIQSAENTYGLMMHMSDALGVNCTFCHNTRSFASWETSPTQRTTAWYGINMVRDINQDYILPLTGVFPPNRLGPQGDVPKAVCSTCHNGVNKPLGGISMLQDHPELAGPPEMASGMPAAEGNDGATMEAPLDTATDQAPADGAPVPDAEDAVPGDPAPADAGTPDDAATDPASVPDASGTEPPATDQSQQPVAPADATEAPAEDPAAPAATEEAVPPAAEEPTPPAQ</sequence>
<dbReference type="NCBIfam" id="NF040706">
    <property type="entry name" value="photo_cyt_PufC"/>
    <property type="match status" value="1"/>
</dbReference>
<evidence type="ECO:0000256" key="8">
    <source>
        <dbReference type="ARBA" id="ARBA00023004"/>
    </source>
</evidence>
<reference evidence="10 11" key="1">
    <citation type="submission" date="2018-09" db="EMBL/GenBank/DDBJ databases">
        <title>Marinorhizobium profundi gen. nov., sp. nov., isolated from a deep-sea sediment sample from the New Britain Trench and proposal of Marinorhizobiaceae fam. nov. in the order Rhizobiales of the class Alphaproteobacteria.</title>
        <authorList>
            <person name="Cao J."/>
        </authorList>
    </citation>
    <scope>NUCLEOTIDE SEQUENCE [LARGE SCALE GENOMIC DNA]</scope>
    <source>
        <strain evidence="10 11">WS11</strain>
    </source>
</reference>
<evidence type="ECO:0000256" key="6">
    <source>
        <dbReference type="ARBA" id="ARBA00022723"/>
    </source>
</evidence>
<organism evidence="10 11">
    <name type="scientific">Georhizobium profundi</name>
    <dbReference type="NCBI Taxonomy" id="2341112"/>
    <lineage>
        <taxon>Bacteria</taxon>
        <taxon>Pseudomonadati</taxon>
        <taxon>Pseudomonadota</taxon>
        <taxon>Alphaproteobacteria</taxon>
        <taxon>Hyphomicrobiales</taxon>
        <taxon>Rhizobiaceae</taxon>
        <taxon>Georhizobium</taxon>
    </lineage>
</organism>
<dbReference type="InterPro" id="IPR003158">
    <property type="entry name" value="Photosyn_RC_cyt_c-su"/>
</dbReference>
<proteinExistence type="predicted"/>
<dbReference type="InterPro" id="IPR036280">
    <property type="entry name" value="Multihaem_cyt_sf"/>
</dbReference>
<comment type="function">
    <text evidence="1">The reaction center of purple bacteria contains a tightly bound cytochrome molecule which re-reduces the photo oxidized primary electron donor.</text>
</comment>
<evidence type="ECO:0000313" key="10">
    <source>
        <dbReference type="EMBL" id="AZN70682.1"/>
    </source>
</evidence>
<dbReference type="AlphaFoldDB" id="A0A3Q8XLW6"/>
<protein>
    <recommendedName>
        <fullName evidence="2">Photosynthetic reaction center cytochrome c subunit</fullName>
    </recommendedName>
</protein>
<dbReference type="GO" id="GO:0019684">
    <property type="term" value="P:photosynthesis, light reaction"/>
    <property type="evidence" value="ECO:0007669"/>
    <property type="project" value="InterPro"/>
</dbReference>
<keyword evidence="5" id="KW-0349">Heme</keyword>
<evidence type="ECO:0000256" key="1">
    <source>
        <dbReference type="ARBA" id="ARBA00003196"/>
    </source>
</evidence>
<gene>
    <name evidence="10" type="ORF">D5400_04790</name>
</gene>
<evidence type="ECO:0000313" key="11">
    <source>
        <dbReference type="Proteomes" id="UP000268192"/>
    </source>
</evidence>
<dbReference type="InterPro" id="IPR023119">
    <property type="entry name" value="Multihaem_cyt_PRC_cyt_su-like"/>
</dbReference>
<keyword evidence="7" id="KW-0249">Electron transport</keyword>
<keyword evidence="6" id="KW-0479">Metal-binding</keyword>
<dbReference type="Gene3D" id="1.10.468.10">
    <property type="entry name" value="Photosynthetic Reaction Center, subunit C, domain 2"/>
    <property type="match status" value="2"/>
</dbReference>
<keyword evidence="3" id="KW-0813">Transport</keyword>
<evidence type="ECO:0000256" key="7">
    <source>
        <dbReference type="ARBA" id="ARBA00022982"/>
    </source>
</evidence>
<dbReference type="Proteomes" id="UP000268192">
    <property type="component" value="Chromosome"/>
</dbReference>
<feature type="compositionally biased region" description="Low complexity" evidence="9">
    <location>
        <begin position="380"/>
        <end position="404"/>
    </location>
</feature>
<name>A0A3Q8XLW6_9HYPH</name>
<feature type="region of interest" description="Disordered" evidence="9">
    <location>
        <begin position="323"/>
        <end position="454"/>
    </location>
</feature>
<dbReference type="SUPFAM" id="SSF48695">
    <property type="entry name" value="Multiheme cytochromes"/>
    <property type="match status" value="1"/>
</dbReference>
<feature type="compositionally biased region" description="Low complexity" evidence="9">
    <location>
        <begin position="418"/>
        <end position="448"/>
    </location>
</feature>